<keyword evidence="2" id="KW-1185">Reference proteome</keyword>
<evidence type="ECO:0000313" key="1">
    <source>
        <dbReference type="EMBL" id="KAI0050841.1"/>
    </source>
</evidence>
<dbReference type="Proteomes" id="UP000814033">
    <property type="component" value="Unassembled WGS sequence"/>
</dbReference>
<accession>A0ACB8S439</accession>
<reference evidence="1" key="1">
    <citation type="submission" date="2021-02" db="EMBL/GenBank/DDBJ databases">
        <authorList>
            <consortium name="DOE Joint Genome Institute"/>
            <person name="Ahrendt S."/>
            <person name="Looney B.P."/>
            <person name="Miyauchi S."/>
            <person name="Morin E."/>
            <person name="Drula E."/>
            <person name="Courty P.E."/>
            <person name="Chicoki N."/>
            <person name="Fauchery L."/>
            <person name="Kohler A."/>
            <person name="Kuo A."/>
            <person name="Labutti K."/>
            <person name="Pangilinan J."/>
            <person name="Lipzen A."/>
            <person name="Riley R."/>
            <person name="Andreopoulos W."/>
            <person name="He G."/>
            <person name="Johnson J."/>
            <person name="Barry K.W."/>
            <person name="Grigoriev I.V."/>
            <person name="Nagy L."/>
            <person name="Hibbett D."/>
            <person name="Henrissat B."/>
            <person name="Matheny P.B."/>
            <person name="Labbe J."/>
            <person name="Martin F."/>
        </authorList>
    </citation>
    <scope>NUCLEOTIDE SEQUENCE</scope>
    <source>
        <strain evidence="1">FP105234-sp</strain>
    </source>
</reference>
<dbReference type="EMBL" id="MU275858">
    <property type="protein sequence ID" value="KAI0050841.1"/>
    <property type="molecule type" value="Genomic_DNA"/>
</dbReference>
<proteinExistence type="predicted"/>
<gene>
    <name evidence="1" type="ORF">FA95DRAFT_1570391</name>
</gene>
<sequence>MAARIAIPLELIFAILEAIPGSTDSPTADRATLCACALVCHAWSVRAQAVLLRRVHVQQGASPVWRTRLMRTLGVRPPLGAHIRTLGVRLAGDGLRGALTAAHFAALLARCPALEHLAVDMCLLPTLGAGPIAAVAALLLNVRSLEWRRARSDSVVLFELLGLWTGCLRALRLASMDTVPVVAPDILPPPALHEISTDSGYNDVSPVLRWLLQPAAGAPPLRVLDIGVYPDDIRDILEAHGPHLHSLTLHRQPPPWMALGSLLELIVRQEPTAPLTVPPSVRHLGFYPTWAEDGRHSLARFCKALSEHQNVRVVSINRQVSPANEASLREICRVRGIQFINHRLSFPVSLLVCSKGNTEWMA</sequence>
<evidence type="ECO:0000313" key="2">
    <source>
        <dbReference type="Proteomes" id="UP000814033"/>
    </source>
</evidence>
<name>A0ACB8S439_9AGAM</name>
<protein>
    <submittedName>
        <fullName evidence="1">Uncharacterized protein</fullName>
    </submittedName>
</protein>
<comment type="caution">
    <text evidence="1">The sequence shown here is derived from an EMBL/GenBank/DDBJ whole genome shotgun (WGS) entry which is preliminary data.</text>
</comment>
<organism evidence="1 2">
    <name type="scientific">Auriscalpium vulgare</name>
    <dbReference type="NCBI Taxonomy" id="40419"/>
    <lineage>
        <taxon>Eukaryota</taxon>
        <taxon>Fungi</taxon>
        <taxon>Dikarya</taxon>
        <taxon>Basidiomycota</taxon>
        <taxon>Agaricomycotina</taxon>
        <taxon>Agaricomycetes</taxon>
        <taxon>Russulales</taxon>
        <taxon>Auriscalpiaceae</taxon>
        <taxon>Auriscalpium</taxon>
    </lineage>
</organism>
<reference evidence="1" key="2">
    <citation type="journal article" date="2022" name="New Phytol.">
        <title>Evolutionary transition to the ectomycorrhizal habit in the genomes of a hyperdiverse lineage of mushroom-forming fungi.</title>
        <authorList>
            <person name="Looney B."/>
            <person name="Miyauchi S."/>
            <person name="Morin E."/>
            <person name="Drula E."/>
            <person name="Courty P.E."/>
            <person name="Kohler A."/>
            <person name="Kuo A."/>
            <person name="LaButti K."/>
            <person name="Pangilinan J."/>
            <person name="Lipzen A."/>
            <person name="Riley R."/>
            <person name="Andreopoulos W."/>
            <person name="He G."/>
            <person name="Johnson J."/>
            <person name="Nolan M."/>
            <person name="Tritt A."/>
            <person name="Barry K.W."/>
            <person name="Grigoriev I.V."/>
            <person name="Nagy L.G."/>
            <person name="Hibbett D."/>
            <person name="Henrissat B."/>
            <person name="Matheny P.B."/>
            <person name="Labbe J."/>
            <person name="Martin F.M."/>
        </authorList>
    </citation>
    <scope>NUCLEOTIDE SEQUENCE</scope>
    <source>
        <strain evidence="1">FP105234-sp</strain>
    </source>
</reference>